<dbReference type="GO" id="GO:0016787">
    <property type="term" value="F:hydrolase activity"/>
    <property type="evidence" value="ECO:0007669"/>
    <property type="project" value="UniProtKB-KW"/>
</dbReference>
<feature type="compositionally biased region" description="Polar residues" evidence="8">
    <location>
        <begin position="241"/>
        <end position="258"/>
    </location>
</feature>
<sequence>MPKRNRKSVGTMVTTEEEANRTNRTDPCDGSEKFDGLCETIYSKMADLMSIKLADMEKRMISKFEKGENSLRMNDGCPSWNQVQYRRDSSNVEELGSTTPVGRFANFNRPNVTRSAESALPHVTTNADYSMPNRGNNVQGFSHLPGSVNRPLFDPNVQPFIPTSGAGSAQVRVSGGFTQNRFPGPDLQRGSFDQYGSCHPKSINKSRFSNSDSDSNWLKSTNDGKKNFSRSDSPYPKADKNSSGQSGWKESNDTSNQRQSREDNFRQNSQRAGGSFNDRSRDSSREQSSERNPNRNSVDSLKCEPGNPFHTTFISDTSEVGDSIVGTGPLTEGVGSAIPDSGSNYENMKVIDEQIDSNPDLSSEEKLQFKSLFHKFTKMFSRKPGRCTLVKHKIITGDAKPVFCKARPMSPAKRQIFQNAVDELIELDLIERCEVPWSSEAVIVPKKNGDGTTGYRVTFDFRKVNKVTVPNKNCAPRLQDIVVALSNGTIFTVLDQPSSYFHIEVAEEDRDKTAFRGPQGYFRFKVVPFGLINSGASYQEAMEIALEEGLWTYVVVYVDDAICWSSSVQNHLVHLQCILTALSKHGFHINPKKVQIAQKSVIFLGYQIGNGVYKPVAEKLKILEEYPVPSSVKGVQKFLGFVGFYRQFFDKFENLARPLYRLLQKNAKFIWQKDCQLAFELLCKGLNEATCLYMPNLNESFLIMTDASQTGISGILMQDRNGIRYPIWFVSRGLTSAERNYSTTEKEALAIIYAIRKFRGFVELTRFTVETDHRALIYLKTIRDPTGRIARWMLELQGYDFEVKYRRGIHNEAADCLSRMYENYMVKDVNAINRKTLITAQCHDSELSKVMSFCNDPSEVTDEWTTKLARDATLSQDGCLYKYVGSLNKPWERDCKFWRVWVPFKLIPTIIAYYHSETISGHMGISKTYKRIEERFYWKCMRKDIFNFVKNCIICQKTKAARTHKIGIGSSPIVSTPWENVSCDLLGPYVKGRKGYKYLLVVTCYATKYVELFGLRAATAANIIKKLWLVFLKWGFPHSLTTDNGTQFSSRKFLGWCISVGVYSWRIASYHPQSNPCERYNRTVKDRIVSQIEACKDWATKLEEVAFAVNSSINDSTGFSPAYLNFGRELRTPLDNKLKVDLSGIDRKDSVSERMQLILNHAKANTLASQKIYMDNYNKDKIKSSYKEGDFVFALALNISDASKGITSSLCKKYAGPFVISRMISDTVCELQCPNSKKVVGRVHVSRLKPGYLSSTEDHGLV</sequence>
<organism evidence="11 12">
    <name type="scientific">Allacma fusca</name>
    <dbReference type="NCBI Taxonomy" id="39272"/>
    <lineage>
        <taxon>Eukaryota</taxon>
        <taxon>Metazoa</taxon>
        <taxon>Ecdysozoa</taxon>
        <taxon>Arthropoda</taxon>
        <taxon>Hexapoda</taxon>
        <taxon>Collembola</taxon>
        <taxon>Symphypleona</taxon>
        <taxon>Sminthuridae</taxon>
        <taxon>Allacma</taxon>
    </lineage>
</organism>
<dbReference type="PANTHER" id="PTHR37984">
    <property type="entry name" value="PROTEIN CBG26694"/>
    <property type="match status" value="1"/>
</dbReference>
<dbReference type="InterPro" id="IPR001584">
    <property type="entry name" value="Integrase_cat-core"/>
</dbReference>
<feature type="compositionally biased region" description="Basic and acidic residues" evidence="8">
    <location>
        <begin position="278"/>
        <end position="293"/>
    </location>
</feature>
<name>A0A8J2PF02_9HEXA</name>
<evidence type="ECO:0000256" key="8">
    <source>
        <dbReference type="SAM" id="MobiDB-lite"/>
    </source>
</evidence>
<proteinExistence type="predicted"/>
<keyword evidence="4" id="KW-0540">Nuclease</keyword>
<dbReference type="Pfam" id="PF17917">
    <property type="entry name" value="RT_RNaseH"/>
    <property type="match status" value="1"/>
</dbReference>
<keyword evidence="7" id="KW-0695">RNA-directed DNA polymerase</keyword>
<dbReference type="Pfam" id="PF00665">
    <property type="entry name" value="rve"/>
    <property type="match status" value="1"/>
</dbReference>
<feature type="region of interest" description="Disordered" evidence="8">
    <location>
        <begin position="1"/>
        <end position="30"/>
    </location>
</feature>
<feature type="region of interest" description="Disordered" evidence="8">
    <location>
        <begin position="160"/>
        <end position="316"/>
    </location>
</feature>
<dbReference type="InterPro" id="IPR000477">
    <property type="entry name" value="RT_dom"/>
</dbReference>
<gene>
    <name evidence="11" type="ORF">AFUS01_LOCUS36932</name>
</gene>
<evidence type="ECO:0000313" key="12">
    <source>
        <dbReference type="Proteomes" id="UP000708208"/>
    </source>
</evidence>
<evidence type="ECO:0000313" key="11">
    <source>
        <dbReference type="EMBL" id="CAG7826902.1"/>
    </source>
</evidence>
<dbReference type="PANTHER" id="PTHR37984:SF5">
    <property type="entry name" value="PROTEIN NYNRIN-LIKE"/>
    <property type="match status" value="1"/>
</dbReference>
<comment type="caution">
    <text evidence="11">The sequence shown here is derived from an EMBL/GenBank/DDBJ whole genome shotgun (WGS) entry which is preliminary data.</text>
</comment>
<dbReference type="GO" id="GO:0003964">
    <property type="term" value="F:RNA-directed DNA polymerase activity"/>
    <property type="evidence" value="ECO:0007669"/>
    <property type="project" value="UniProtKB-KW"/>
</dbReference>
<dbReference type="GO" id="GO:0004519">
    <property type="term" value="F:endonuclease activity"/>
    <property type="evidence" value="ECO:0007669"/>
    <property type="project" value="UniProtKB-KW"/>
</dbReference>
<evidence type="ECO:0000259" key="10">
    <source>
        <dbReference type="PROSITE" id="PS50994"/>
    </source>
</evidence>
<accession>A0A8J2PF02</accession>
<keyword evidence="6" id="KW-0378">Hydrolase</keyword>
<evidence type="ECO:0000259" key="9">
    <source>
        <dbReference type="PROSITE" id="PS50878"/>
    </source>
</evidence>
<dbReference type="InterPro" id="IPR041373">
    <property type="entry name" value="RT_RNaseH"/>
</dbReference>
<dbReference type="GO" id="GO:0015074">
    <property type="term" value="P:DNA integration"/>
    <property type="evidence" value="ECO:0007669"/>
    <property type="project" value="InterPro"/>
</dbReference>
<dbReference type="FunFam" id="1.10.340.70:FF:000001">
    <property type="entry name" value="Retrovirus-related Pol polyprotein from transposon gypsy-like Protein"/>
    <property type="match status" value="1"/>
</dbReference>
<dbReference type="InterPro" id="IPR050951">
    <property type="entry name" value="Retrovirus_Pol_polyprotein"/>
</dbReference>
<keyword evidence="2" id="KW-0808">Transferase</keyword>
<evidence type="ECO:0000256" key="2">
    <source>
        <dbReference type="ARBA" id="ARBA00022679"/>
    </source>
</evidence>
<evidence type="ECO:0000256" key="4">
    <source>
        <dbReference type="ARBA" id="ARBA00022722"/>
    </source>
</evidence>
<dbReference type="InterPro" id="IPR041588">
    <property type="entry name" value="Integrase_H2C2"/>
</dbReference>
<feature type="compositionally biased region" description="Polar residues" evidence="8">
    <location>
        <begin position="203"/>
        <end position="221"/>
    </location>
</feature>
<dbReference type="CDD" id="cd09274">
    <property type="entry name" value="RNase_HI_RT_Ty3"/>
    <property type="match status" value="1"/>
</dbReference>
<evidence type="ECO:0000256" key="1">
    <source>
        <dbReference type="ARBA" id="ARBA00012493"/>
    </source>
</evidence>
<dbReference type="EC" id="2.7.7.49" evidence="1"/>
<evidence type="ECO:0000256" key="5">
    <source>
        <dbReference type="ARBA" id="ARBA00022759"/>
    </source>
</evidence>
<dbReference type="FunFam" id="3.30.70.270:FF:000020">
    <property type="entry name" value="Transposon Tf2-6 polyprotein-like Protein"/>
    <property type="match status" value="1"/>
</dbReference>
<dbReference type="EMBL" id="CAJVCH010541548">
    <property type="protein sequence ID" value="CAG7826902.1"/>
    <property type="molecule type" value="Genomic_DNA"/>
</dbReference>
<evidence type="ECO:0000256" key="7">
    <source>
        <dbReference type="ARBA" id="ARBA00022918"/>
    </source>
</evidence>
<dbReference type="Pfam" id="PF00078">
    <property type="entry name" value="RVT_1"/>
    <property type="match status" value="1"/>
</dbReference>
<dbReference type="OrthoDB" id="425619at2759"/>
<keyword evidence="12" id="KW-1185">Reference proteome</keyword>
<dbReference type="AlphaFoldDB" id="A0A8J2PF02"/>
<dbReference type="Proteomes" id="UP000708208">
    <property type="component" value="Unassembled WGS sequence"/>
</dbReference>
<feature type="domain" description="Reverse transcriptase" evidence="9">
    <location>
        <begin position="425"/>
        <end position="608"/>
    </location>
</feature>
<feature type="compositionally biased region" description="Basic and acidic residues" evidence="8">
    <location>
        <begin position="18"/>
        <end position="30"/>
    </location>
</feature>
<dbReference type="PROSITE" id="PS50994">
    <property type="entry name" value="INTEGRASE"/>
    <property type="match status" value="1"/>
</dbReference>
<dbReference type="PROSITE" id="PS50878">
    <property type="entry name" value="RT_POL"/>
    <property type="match status" value="1"/>
</dbReference>
<feature type="domain" description="Integrase catalytic" evidence="10">
    <location>
        <begin position="973"/>
        <end position="1129"/>
    </location>
</feature>
<evidence type="ECO:0000256" key="3">
    <source>
        <dbReference type="ARBA" id="ARBA00022695"/>
    </source>
</evidence>
<keyword evidence="3" id="KW-0548">Nucleotidyltransferase</keyword>
<dbReference type="Pfam" id="PF17921">
    <property type="entry name" value="Integrase_H2C2"/>
    <property type="match status" value="1"/>
</dbReference>
<keyword evidence="5" id="KW-0255">Endonuclease</keyword>
<dbReference type="CDD" id="cd01647">
    <property type="entry name" value="RT_LTR"/>
    <property type="match status" value="1"/>
</dbReference>
<evidence type="ECO:0000256" key="6">
    <source>
        <dbReference type="ARBA" id="ARBA00022801"/>
    </source>
</evidence>
<protein>
    <recommendedName>
        <fullName evidence="1">RNA-directed DNA polymerase</fullName>
        <ecNumber evidence="1">2.7.7.49</ecNumber>
    </recommendedName>
</protein>
<reference evidence="11" key="1">
    <citation type="submission" date="2021-06" db="EMBL/GenBank/DDBJ databases">
        <authorList>
            <person name="Hodson N. C."/>
            <person name="Mongue J. A."/>
            <person name="Jaron S. K."/>
        </authorList>
    </citation>
    <scope>NUCLEOTIDE SEQUENCE</scope>
</reference>